<keyword evidence="1" id="KW-0472">Membrane</keyword>
<comment type="caution">
    <text evidence="2">The sequence shown here is derived from an EMBL/GenBank/DDBJ whole genome shotgun (WGS) entry which is preliminary data.</text>
</comment>
<evidence type="ECO:0000313" key="3">
    <source>
        <dbReference type="Proteomes" id="UP000054241"/>
    </source>
</evidence>
<dbReference type="OrthoDB" id="4338438at2"/>
<evidence type="ECO:0000256" key="1">
    <source>
        <dbReference type="SAM" id="Phobius"/>
    </source>
</evidence>
<feature type="transmembrane region" description="Helical" evidence="1">
    <location>
        <begin position="12"/>
        <end position="33"/>
    </location>
</feature>
<evidence type="ECO:0000313" key="2">
    <source>
        <dbReference type="EMBL" id="KUM94115.1"/>
    </source>
</evidence>
<dbReference type="Proteomes" id="UP000054241">
    <property type="component" value="Unassembled WGS sequence"/>
</dbReference>
<reference evidence="2 3" key="1">
    <citation type="submission" date="2015-10" db="EMBL/GenBank/DDBJ databases">
        <title>Draft genome sequence of Streptomyces cellostaticus DSM 40189, type strain for the species Streptomyces cellostaticus.</title>
        <authorList>
            <person name="Ruckert C."/>
            <person name="Winkler A."/>
            <person name="Kalinowski J."/>
            <person name="Kampfer P."/>
            <person name="Glaeser S."/>
        </authorList>
    </citation>
    <scope>NUCLEOTIDE SEQUENCE [LARGE SCALE GENOMIC DNA]</scope>
    <source>
        <strain evidence="2 3">DSM 40189</strain>
    </source>
</reference>
<dbReference type="AlphaFoldDB" id="A0A117PVI1"/>
<gene>
    <name evidence="2" type="ORF">AQI88_23440</name>
</gene>
<feature type="transmembrane region" description="Helical" evidence="1">
    <location>
        <begin position="129"/>
        <end position="149"/>
    </location>
</feature>
<accession>A0A117PVI1</accession>
<keyword evidence="3" id="KW-1185">Reference proteome</keyword>
<feature type="transmembrane region" description="Helical" evidence="1">
    <location>
        <begin position="53"/>
        <end position="74"/>
    </location>
</feature>
<keyword evidence="1" id="KW-1133">Transmembrane helix</keyword>
<protein>
    <submittedName>
        <fullName evidence="2">Uncharacterized protein</fullName>
    </submittedName>
</protein>
<keyword evidence="1" id="KW-0812">Transmembrane</keyword>
<feature type="transmembrane region" description="Helical" evidence="1">
    <location>
        <begin position="86"/>
        <end position="109"/>
    </location>
</feature>
<dbReference type="EMBL" id="LMWL01000041">
    <property type="protein sequence ID" value="KUM94115.1"/>
    <property type="molecule type" value="Genomic_DNA"/>
</dbReference>
<dbReference type="RefSeq" id="WP_067002660.1">
    <property type="nucleotide sequence ID" value="NZ_BNDU01000006.1"/>
</dbReference>
<sequence>MNTPRTEPRPVLPRVSGAAVTGAVLATGAATYLSWVRQHDDRACATTDSICVTWRGVTAIPLTMTIAVIVLTVVYKRLDIRPRIAVIPPTFLLAPLPLAAAQATAGWWAATLVGGAWSGSFALAAWSRYRILGLTASATLLLVSLVVLYR</sequence>
<proteinExistence type="predicted"/>
<name>A0A117PVI1_9ACTN</name>
<organism evidence="2 3">
    <name type="scientific">Streptomyces cellostaticus</name>
    <dbReference type="NCBI Taxonomy" id="67285"/>
    <lineage>
        <taxon>Bacteria</taxon>
        <taxon>Bacillati</taxon>
        <taxon>Actinomycetota</taxon>
        <taxon>Actinomycetes</taxon>
        <taxon>Kitasatosporales</taxon>
        <taxon>Streptomycetaceae</taxon>
        <taxon>Streptomyces</taxon>
    </lineage>
</organism>